<evidence type="ECO:0000256" key="6">
    <source>
        <dbReference type="ARBA" id="ARBA00022989"/>
    </source>
</evidence>
<keyword evidence="4" id="KW-0997">Cell inner membrane</keyword>
<reference evidence="10 11" key="1">
    <citation type="submission" date="2023-02" db="EMBL/GenBank/DDBJ databases">
        <title>Bacterial whole genomic sequence of Curvibacter sp. HBC61.</title>
        <authorList>
            <person name="Le V."/>
            <person name="Ko S.-R."/>
            <person name="Ahn C.-Y."/>
            <person name="Oh H.-M."/>
        </authorList>
    </citation>
    <scope>NUCLEOTIDE SEQUENCE [LARGE SCALE GENOMIC DNA]</scope>
    <source>
        <strain evidence="10 11">HBC61</strain>
    </source>
</reference>
<dbReference type="EMBL" id="JAQSIP010000004">
    <property type="protein sequence ID" value="MDD0839002.1"/>
    <property type="molecule type" value="Genomic_DNA"/>
</dbReference>
<sequence length="153" mass="15962">MFAAEHERILPMDTLHPYLQSSLGGLLIGLASWWLLAALGRVTGISGIAAALLPGRQAPTRGDRAWRVAYLAGLVLGGALFTLWWQPPATVLRPLPLLVLAGGLVGFGTVLGSGCTSGHGVCGLGRRSLRSLVATATFMGTGFATVGLMRWLA</sequence>
<feature type="transmembrane region" description="Helical" evidence="9">
    <location>
        <begin position="31"/>
        <end position="53"/>
    </location>
</feature>
<proteinExistence type="inferred from homology"/>
<evidence type="ECO:0000313" key="10">
    <source>
        <dbReference type="EMBL" id="MDD0839002.1"/>
    </source>
</evidence>
<keyword evidence="2" id="KW-0813">Transport</keyword>
<evidence type="ECO:0000313" key="11">
    <source>
        <dbReference type="Proteomes" id="UP001528673"/>
    </source>
</evidence>
<keyword evidence="11" id="KW-1185">Reference proteome</keyword>
<keyword evidence="3" id="KW-1003">Cell membrane</keyword>
<organism evidence="10 11">
    <name type="scientific">Curvibacter cyanobacteriorum</name>
    <dbReference type="NCBI Taxonomy" id="3026422"/>
    <lineage>
        <taxon>Bacteria</taxon>
        <taxon>Pseudomonadati</taxon>
        <taxon>Pseudomonadota</taxon>
        <taxon>Betaproteobacteria</taxon>
        <taxon>Burkholderiales</taxon>
        <taxon>Comamonadaceae</taxon>
        <taxon>Curvibacter</taxon>
    </lineage>
</organism>
<gene>
    <name evidence="10" type="ORF">PSQ40_10505</name>
</gene>
<keyword evidence="6 9" id="KW-1133">Transmembrane helix</keyword>
<evidence type="ECO:0000256" key="9">
    <source>
        <dbReference type="SAM" id="Phobius"/>
    </source>
</evidence>
<comment type="subcellular location">
    <subcellularLocation>
        <location evidence="1">Cell inner membrane</location>
        <topology evidence="1">Multi-pass membrane protein</topology>
    </subcellularLocation>
</comment>
<comment type="caution">
    <text evidence="10">The sequence shown here is derived from an EMBL/GenBank/DDBJ whole genome shotgun (WGS) entry which is preliminary data.</text>
</comment>
<evidence type="ECO:0000256" key="3">
    <source>
        <dbReference type="ARBA" id="ARBA00022475"/>
    </source>
</evidence>
<accession>A0ABT5N1S7</accession>
<feature type="transmembrane region" description="Helical" evidence="9">
    <location>
        <begin position="132"/>
        <end position="152"/>
    </location>
</feature>
<feature type="transmembrane region" description="Helical" evidence="9">
    <location>
        <begin position="91"/>
        <end position="111"/>
    </location>
</feature>
<dbReference type="Proteomes" id="UP001528673">
    <property type="component" value="Unassembled WGS sequence"/>
</dbReference>
<dbReference type="PANTHER" id="PTHR30574:SF1">
    <property type="entry name" value="SULPHUR TRANSPORT DOMAIN-CONTAINING PROTEIN"/>
    <property type="match status" value="1"/>
</dbReference>
<dbReference type="Pfam" id="PF04143">
    <property type="entry name" value="Sulf_transp"/>
    <property type="match status" value="1"/>
</dbReference>
<keyword evidence="5 9" id="KW-0812">Transmembrane</keyword>
<dbReference type="InterPro" id="IPR007272">
    <property type="entry name" value="Sulf_transp_TsuA/YedE"/>
</dbReference>
<evidence type="ECO:0000256" key="7">
    <source>
        <dbReference type="ARBA" id="ARBA00023136"/>
    </source>
</evidence>
<evidence type="ECO:0000256" key="2">
    <source>
        <dbReference type="ARBA" id="ARBA00022448"/>
    </source>
</evidence>
<name>A0ABT5N1S7_9BURK</name>
<feature type="transmembrane region" description="Helical" evidence="9">
    <location>
        <begin position="65"/>
        <end position="85"/>
    </location>
</feature>
<evidence type="ECO:0000256" key="5">
    <source>
        <dbReference type="ARBA" id="ARBA00022692"/>
    </source>
</evidence>
<keyword evidence="7 9" id="KW-0472">Membrane</keyword>
<dbReference type="PANTHER" id="PTHR30574">
    <property type="entry name" value="INNER MEMBRANE PROTEIN YEDE"/>
    <property type="match status" value="1"/>
</dbReference>
<evidence type="ECO:0000256" key="1">
    <source>
        <dbReference type="ARBA" id="ARBA00004429"/>
    </source>
</evidence>
<evidence type="ECO:0000256" key="4">
    <source>
        <dbReference type="ARBA" id="ARBA00022519"/>
    </source>
</evidence>
<evidence type="ECO:0000256" key="8">
    <source>
        <dbReference type="ARBA" id="ARBA00035655"/>
    </source>
</evidence>
<protein>
    <submittedName>
        <fullName evidence="10">YeeE/YedE thiosulfate transporter family protein</fullName>
    </submittedName>
</protein>
<comment type="similarity">
    <text evidence="8">Belongs to the TsuA/YedE (TC 9.B.102) family.</text>
</comment>